<feature type="transmembrane region" description="Helical" evidence="2">
    <location>
        <begin position="299"/>
        <end position="320"/>
    </location>
</feature>
<dbReference type="PANTHER" id="PTHR10728:SF40">
    <property type="entry name" value="PATATIN FAMILY PROTEIN"/>
    <property type="match status" value="1"/>
</dbReference>
<gene>
    <name evidence="4" type="ORF">FOT72_29035</name>
</gene>
<feature type="transmembrane region" description="Helical" evidence="2">
    <location>
        <begin position="416"/>
        <end position="443"/>
    </location>
</feature>
<evidence type="ECO:0000313" key="4">
    <source>
        <dbReference type="EMBL" id="MBE0131984.1"/>
    </source>
</evidence>
<evidence type="ECO:0000256" key="2">
    <source>
        <dbReference type="SAM" id="Phobius"/>
    </source>
</evidence>
<feature type="transmembrane region" description="Helical" evidence="2">
    <location>
        <begin position="369"/>
        <end position="396"/>
    </location>
</feature>
<feature type="transmembrane region" description="Helical" evidence="2">
    <location>
        <begin position="205"/>
        <end position="225"/>
    </location>
</feature>
<dbReference type="GO" id="GO:0046475">
    <property type="term" value="P:glycerophospholipid catabolic process"/>
    <property type="evidence" value="ECO:0007669"/>
    <property type="project" value="TreeGrafter"/>
</dbReference>
<feature type="transmembrane region" description="Helical" evidence="2">
    <location>
        <begin position="266"/>
        <end position="287"/>
    </location>
</feature>
<feature type="transmembrane region" description="Helical" evidence="2">
    <location>
        <begin position="158"/>
        <end position="185"/>
    </location>
</feature>
<accession>A0A8I0T2S5</accession>
<dbReference type="GO" id="GO:0005829">
    <property type="term" value="C:cytosol"/>
    <property type="evidence" value="ECO:0007669"/>
    <property type="project" value="TreeGrafter"/>
</dbReference>
<keyword evidence="2" id="KW-0472">Membrane</keyword>
<name>A0A8I0T2S5_CITAM</name>
<proteinExistence type="predicted"/>
<protein>
    <recommendedName>
        <fullName evidence="3">PNPLA domain-containing protein</fullName>
    </recommendedName>
</protein>
<dbReference type="SUPFAM" id="SSF52151">
    <property type="entry name" value="FabD/lysophospholipase-like"/>
    <property type="match status" value="1"/>
</dbReference>
<dbReference type="Proteomes" id="UP000656723">
    <property type="component" value="Unassembled WGS sequence"/>
</dbReference>
<keyword evidence="1" id="KW-0443">Lipid metabolism</keyword>
<keyword evidence="2" id="KW-1133">Transmembrane helix</keyword>
<feature type="non-terminal residue" evidence="4">
    <location>
        <position position="489"/>
    </location>
</feature>
<feature type="transmembrane region" description="Helical" evidence="2">
    <location>
        <begin position="326"/>
        <end position="349"/>
    </location>
</feature>
<keyword evidence="2" id="KW-0812">Transmembrane</keyword>
<dbReference type="GO" id="GO:0004623">
    <property type="term" value="F:phospholipase A2 activity"/>
    <property type="evidence" value="ECO:0007669"/>
    <property type="project" value="TreeGrafter"/>
</dbReference>
<dbReference type="PANTHER" id="PTHR10728">
    <property type="entry name" value="CYTOSOLIC PHOSPHOLIPASE A2"/>
    <property type="match status" value="1"/>
</dbReference>
<feature type="transmembrane region" description="Helical" evidence="2">
    <location>
        <begin position="232"/>
        <end position="254"/>
    </location>
</feature>
<dbReference type="InterPro" id="IPR002641">
    <property type="entry name" value="PNPLA_dom"/>
</dbReference>
<evidence type="ECO:0000313" key="5">
    <source>
        <dbReference type="Proteomes" id="UP000656723"/>
    </source>
</evidence>
<feature type="domain" description="PNPLA" evidence="3">
    <location>
        <begin position="63"/>
        <end position="147"/>
    </location>
</feature>
<evidence type="ECO:0000259" key="3">
    <source>
        <dbReference type="Pfam" id="PF01734"/>
    </source>
</evidence>
<dbReference type="AlphaFoldDB" id="A0A8I0T2S5"/>
<organism evidence="4 5">
    <name type="scientific">Citrobacter amalonaticus</name>
    <dbReference type="NCBI Taxonomy" id="35703"/>
    <lineage>
        <taxon>Bacteria</taxon>
        <taxon>Pseudomonadati</taxon>
        <taxon>Pseudomonadota</taxon>
        <taxon>Gammaproteobacteria</taxon>
        <taxon>Enterobacterales</taxon>
        <taxon>Enterobacteriaceae</taxon>
        <taxon>Citrobacter</taxon>
    </lineage>
</organism>
<reference evidence="4" key="1">
    <citation type="submission" date="2019-07" db="EMBL/GenBank/DDBJ databases">
        <title>KPC-2 carbapenem resistent Enterobacterales isolates from Germany.</title>
        <authorList>
            <person name="Yao Y."/>
            <person name="Falgenhauer L."/>
            <person name="Imirzalioglu C."/>
            <person name="Chakraborty T."/>
        </authorList>
    </citation>
    <scope>NUCLEOTIDE SEQUENCE</scope>
    <source>
        <strain evidence="4">CA13304</strain>
    </source>
</reference>
<dbReference type="InterPro" id="IPR016035">
    <property type="entry name" value="Acyl_Trfase/lysoPLipase"/>
</dbReference>
<sequence length="489" mass="53509">MSLIIYFFTYIHIISSRTSDAGEKMSDKTASLLDELTKERDAVNTRRAQLPEEYQAQSATIGLALSGGGIRSATFCLGVVRALAKNKLLIHFDYLSTVSGGGYLGGMLGRLYQKNKDPVAVQDALARDDTILLAWLRNNGRYLIPAGMRDTSLGIAQILRSFVAALFLVTLLCIAIAGIAISVNLALQGPLDLRLALLPAAKQQWLMTLAVPLAFSAWMAITYWLTLSKWPFLLDLTVGFILTVAAAAGIYFMMCQYAEQTDFNDSLFVTGTLGLINIIAIALAIGCPGKNVAQFRQRLTLALTRSLTLALAVLLLWLIYCGGWALYLRFHSSLLIVPPTVVAGVKIIWELRPLKLLATSLANKSPVVFVSLLQLANILGFVIMIFSLLTVCAAEIDFLLCKAHTLNISQTMLAWLPAMLTLGIAGLFALFCYGKILIPFLNLSSLHNLYRSRLERAWLSVANYGGGKNKRFTDNPLDSKPSGKLNDNH</sequence>
<dbReference type="EMBL" id="VKME01000134">
    <property type="protein sequence ID" value="MBE0131984.1"/>
    <property type="molecule type" value="Genomic_DNA"/>
</dbReference>
<dbReference type="Gene3D" id="3.40.1090.10">
    <property type="entry name" value="Cytosolic phospholipase A2 catalytic domain"/>
    <property type="match status" value="1"/>
</dbReference>
<dbReference type="Pfam" id="PF01734">
    <property type="entry name" value="Patatin"/>
    <property type="match status" value="1"/>
</dbReference>
<comment type="caution">
    <text evidence="4">The sequence shown here is derived from an EMBL/GenBank/DDBJ whole genome shotgun (WGS) entry which is preliminary data.</text>
</comment>
<evidence type="ECO:0000256" key="1">
    <source>
        <dbReference type="ARBA" id="ARBA00023098"/>
    </source>
</evidence>